<feature type="compositionally biased region" description="Basic and acidic residues" evidence="1">
    <location>
        <begin position="133"/>
        <end position="151"/>
    </location>
</feature>
<feature type="compositionally biased region" description="Basic and acidic residues" evidence="1">
    <location>
        <begin position="163"/>
        <end position="183"/>
    </location>
</feature>
<dbReference type="EMBL" id="FLYI01000299">
    <property type="protein sequence ID" value="SCA81987.1"/>
    <property type="molecule type" value="Genomic_DNA"/>
</dbReference>
<evidence type="ECO:0000256" key="1">
    <source>
        <dbReference type="SAM" id="MobiDB-lite"/>
    </source>
</evidence>
<name>A0A1G4E4A0_PLAVI</name>
<proteinExistence type="predicted"/>
<evidence type="ECO:0000313" key="3">
    <source>
        <dbReference type="Proteomes" id="UP000305196"/>
    </source>
</evidence>
<feature type="region of interest" description="Disordered" evidence="1">
    <location>
        <begin position="89"/>
        <end position="199"/>
    </location>
</feature>
<feature type="compositionally biased region" description="Low complexity" evidence="1">
    <location>
        <begin position="120"/>
        <end position="132"/>
    </location>
</feature>
<protein>
    <submittedName>
        <fullName evidence="2">Uncharacterized protein</fullName>
    </submittedName>
</protein>
<accession>A0A1G4E4A0</accession>
<dbReference type="Proteomes" id="UP000305196">
    <property type="component" value="Unassembled WGS sequence"/>
</dbReference>
<feature type="compositionally biased region" description="Basic and acidic residues" evidence="1">
    <location>
        <begin position="89"/>
        <end position="98"/>
    </location>
</feature>
<reference evidence="2 3" key="1">
    <citation type="submission" date="2016-07" db="EMBL/GenBank/DDBJ databases">
        <authorList>
            <consortium name="Pathogen Informatics"/>
        </authorList>
    </citation>
    <scope>NUCLEOTIDE SEQUENCE [LARGE SCALE GENOMIC DNA]</scope>
</reference>
<dbReference type="VEuPathDB" id="PlasmoDB:PVX_060190"/>
<dbReference type="AlphaFoldDB" id="A0A1G4E4A0"/>
<gene>
    <name evidence="2" type="ORF">PVC01_000084500</name>
</gene>
<evidence type="ECO:0000313" key="2">
    <source>
        <dbReference type="EMBL" id="SCA81987.1"/>
    </source>
</evidence>
<sequence length="335" mass="38255">MKDLYQLYDKYNYLFSTLWLWDQVPKYCEDVLFLVGLYNSFLNEFKSDSIEFNNILKKFGELMKTITIPGETNCKVRYSIGELHLYEPPVEKTHHHDNTSLGPETRPTPEGILDNAHNPISQEVVSSSSMSIREQDRRDTENSHRSEESDPSKLAATLVLRESVGRRQPHENLEHSDPHESSRRQQSFVSRGPYGPGGYYEQVEYREAQETFPPEEDSYSGTKQLEGHLPGKENAGFMTNVQSAISGFMNGVDPVPVVGVSGGMGALFLLFRLDLSSEEEEDAHVEFLVVSVDISQEEFPDMKSFMMEALDPVQLIYPTRLNRNITLFLHKITVY</sequence>
<organism evidence="2 3">
    <name type="scientific">Plasmodium vivax</name>
    <name type="common">malaria parasite P. vivax</name>
    <dbReference type="NCBI Taxonomy" id="5855"/>
    <lineage>
        <taxon>Eukaryota</taxon>
        <taxon>Sar</taxon>
        <taxon>Alveolata</taxon>
        <taxon>Apicomplexa</taxon>
        <taxon>Aconoidasida</taxon>
        <taxon>Haemosporida</taxon>
        <taxon>Plasmodiidae</taxon>
        <taxon>Plasmodium</taxon>
        <taxon>Plasmodium (Plasmodium)</taxon>
    </lineage>
</organism>